<organism evidence="3 4">
    <name type="scientific">Schizopora paradoxa</name>
    <dbReference type="NCBI Taxonomy" id="27342"/>
    <lineage>
        <taxon>Eukaryota</taxon>
        <taxon>Fungi</taxon>
        <taxon>Dikarya</taxon>
        <taxon>Basidiomycota</taxon>
        <taxon>Agaricomycotina</taxon>
        <taxon>Agaricomycetes</taxon>
        <taxon>Hymenochaetales</taxon>
        <taxon>Schizoporaceae</taxon>
        <taxon>Schizopora</taxon>
    </lineage>
</organism>
<keyword evidence="2" id="KW-0732">Signal</keyword>
<name>A0A0H2RAA1_9AGAM</name>
<reference evidence="3 4" key="1">
    <citation type="submission" date="2015-04" db="EMBL/GenBank/DDBJ databases">
        <title>Complete genome sequence of Schizopora paradoxa KUC8140, a cosmopolitan wood degrader in East Asia.</title>
        <authorList>
            <consortium name="DOE Joint Genome Institute"/>
            <person name="Min B."/>
            <person name="Park H."/>
            <person name="Jang Y."/>
            <person name="Kim J.-J."/>
            <person name="Kim K.H."/>
            <person name="Pangilinan J."/>
            <person name="Lipzen A."/>
            <person name="Riley R."/>
            <person name="Grigoriev I.V."/>
            <person name="Spatafora J.W."/>
            <person name="Choi I.-G."/>
        </authorList>
    </citation>
    <scope>NUCLEOTIDE SEQUENCE [LARGE SCALE GENOMIC DNA]</scope>
    <source>
        <strain evidence="3 4">KUC8140</strain>
    </source>
</reference>
<evidence type="ECO:0000313" key="3">
    <source>
        <dbReference type="EMBL" id="KLO08337.1"/>
    </source>
</evidence>
<protein>
    <recommendedName>
        <fullName evidence="5">Secreted protein</fullName>
    </recommendedName>
</protein>
<feature type="compositionally biased region" description="Polar residues" evidence="1">
    <location>
        <begin position="68"/>
        <end position="81"/>
    </location>
</feature>
<dbReference type="EMBL" id="KQ086095">
    <property type="protein sequence ID" value="KLO08337.1"/>
    <property type="molecule type" value="Genomic_DNA"/>
</dbReference>
<sequence length="91" mass="8762">MFKSLLTIVSFLAVTGFTVAAPVPQGLLDDIFGDPTAGMDGPDGTATDPGALSSVTGLLGGGGAAADPSTNGPDGTSTPSDPLSEILAVLS</sequence>
<dbReference type="AlphaFoldDB" id="A0A0H2RAA1"/>
<evidence type="ECO:0000256" key="1">
    <source>
        <dbReference type="SAM" id="MobiDB-lite"/>
    </source>
</evidence>
<accession>A0A0H2RAA1</accession>
<evidence type="ECO:0000256" key="2">
    <source>
        <dbReference type="SAM" id="SignalP"/>
    </source>
</evidence>
<proteinExistence type="predicted"/>
<feature type="chain" id="PRO_5005201608" description="Secreted protein" evidence="2">
    <location>
        <begin position="21"/>
        <end position="91"/>
    </location>
</feature>
<evidence type="ECO:0000313" key="4">
    <source>
        <dbReference type="Proteomes" id="UP000053477"/>
    </source>
</evidence>
<feature type="signal peptide" evidence="2">
    <location>
        <begin position="1"/>
        <end position="20"/>
    </location>
</feature>
<dbReference type="InParanoid" id="A0A0H2RAA1"/>
<feature type="region of interest" description="Disordered" evidence="1">
    <location>
        <begin position="32"/>
        <end position="83"/>
    </location>
</feature>
<evidence type="ECO:0008006" key="5">
    <source>
        <dbReference type="Google" id="ProtNLM"/>
    </source>
</evidence>
<keyword evidence="4" id="KW-1185">Reference proteome</keyword>
<dbReference type="Proteomes" id="UP000053477">
    <property type="component" value="Unassembled WGS sequence"/>
</dbReference>
<gene>
    <name evidence="3" type="ORF">SCHPADRAFT_612241</name>
</gene>